<gene>
    <name evidence="2" type="ORF">WICPIJ_007556</name>
</gene>
<feature type="compositionally biased region" description="Polar residues" evidence="1">
    <location>
        <begin position="193"/>
        <end position="207"/>
    </location>
</feature>
<dbReference type="Proteomes" id="UP000774326">
    <property type="component" value="Unassembled WGS sequence"/>
</dbReference>
<feature type="compositionally biased region" description="Low complexity" evidence="1">
    <location>
        <begin position="239"/>
        <end position="254"/>
    </location>
</feature>
<name>A0A9P8Q1L1_WICPI</name>
<comment type="caution">
    <text evidence="2">The sequence shown here is derived from an EMBL/GenBank/DDBJ whole genome shotgun (WGS) entry which is preliminary data.</text>
</comment>
<feature type="region of interest" description="Disordered" evidence="1">
    <location>
        <begin position="186"/>
        <end position="254"/>
    </location>
</feature>
<feature type="region of interest" description="Disordered" evidence="1">
    <location>
        <begin position="76"/>
        <end position="104"/>
    </location>
</feature>
<dbReference type="EMBL" id="JAEUBG010004410">
    <property type="protein sequence ID" value="KAH3681477.1"/>
    <property type="molecule type" value="Genomic_DNA"/>
</dbReference>
<keyword evidence="3" id="KW-1185">Reference proteome</keyword>
<accession>A0A9P8Q1L1</accession>
<feature type="compositionally biased region" description="Polar residues" evidence="1">
    <location>
        <begin position="77"/>
        <end position="95"/>
    </location>
</feature>
<organism evidence="2 3">
    <name type="scientific">Wickerhamomyces pijperi</name>
    <name type="common">Yeast</name>
    <name type="synonym">Pichia pijperi</name>
    <dbReference type="NCBI Taxonomy" id="599730"/>
    <lineage>
        <taxon>Eukaryota</taxon>
        <taxon>Fungi</taxon>
        <taxon>Dikarya</taxon>
        <taxon>Ascomycota</taxon>
        <taxon>Saccharomycotina</taxon>
        <taxon>Saccharomycetes</taxon>
        <taxon>Phaffomycetales</taxon>
        <taxon>Wickerhamomycetaceae</taxon>
        <taxon>Wickerhamomyces</taxon>
    </lineage>
</organism>
<reference evidence="2" key="1">
    <citation type="journal article" date="2021" name="Open Biol.">
        <title>Shared evolutionary footprints suggest mitochondrial oxidative damage underlies multiple complex I losses in fungi.</title>
        <authorList>
            <person name="Schikora-Tamarit M.A."/>
            <person name="Marcet-Houben M."/>
            <person name="Nosek J."/>
            <person name="Gabaldon T."/>
        </authorList>
    </citation>
    <scope>NUCLEOTIDE SEQUENCE</scope>
    <source>
        <strain evidence="2">CBS2887</strain>
    </source>
</reference>
<dbReference type="AlphaFoldDB" id="A0A9P8Q1L1"/>
<proteinExistence type="predicted"/>
<evidence type="ECO:0000256" key="1">
    <source>
        <dbReference type="SAM" id="MobiDB-lite"/>
    </source>
</evidence>
<sequence length="254" mass="28143">MSCTVVCDRCLLRGHLRHECGSSNQTVMEIKEKKLKAERARNRKRARDAIVLEAYIKHFAPPATKAARTEMDPDGFQTVSAKTKGQPSPKQNTSEETQKKTNPFEAIAKEGESNEHKDDDQVIEEQVVEAQVVGEQVVEEQVVEAQVVEEQAPLLQPALEIHPSNGAAMTANIHHIDWDQEMEPQDFDIEANPSPNESPTTDLTELQGQLARSLRSQKKSGPTKKTMNSASPSKKTLTQKTNGSKSSTNSSHQH</sequence>
<protein>
    <submittedName>
        <fullName evidence="2">Uncharacterized protein</fullName>
    </submittedName>
</protein>
<feature type="compositionally biased region" description="Polar residues" evidence="1">
    <location>
        <begin position="223"/>
        <end position="238"/>
    </location>
</feature>
<reference evidence="2" key="2">
    <citation type="submission" date="2021-01" db="EMBL/GenBank/DDBJ databases">
        <authorList>
            <person name="Schikora-Tamarit M.A."/>
        </authorList>
    </citation>
    <scope>NUCLEOTIDE SEQUENCE</scope>
    <source>
        <strain evidence="2">CBS2887</strain>
    </source>
</reference>
<evidence type="ECO:0000313" key="2">
    <source>
        <dbReference type="EMBL" id="KAH3681477.1"/>
    </source>
</evidence>
<evidence type="ECO:0000313" key="3">
    <source>
        <dbReference type="Proteomes" id="UP000774326"/>
    </source>
</evidence>